<evidence type="ECO:0000313" key="4">
    <source>
        <dbReference type="Proteomes" id="UP000290475"/>
    </source>
</evidence>
<dbReference type="SFLD" id="SFLDG01129">
    <property type="entry name" value="C1.5:_HAD__Beta-PGM__Phosphata"/>
    <property type="match status" value="1"/>
</dbReference>
<dbReference type="AlphaFoldDB" id="A0A4Q1TUP4"/>
<evidence type="ECO:0000256" key="1">
    <source>
        <dbReference type="ARBA" id="ARBA00022801"/>
    </source>
</evidence>
<dbReference type="EMBL" id="CP107523">
    <property type="protein sequence ID" value="UYN55269.1"/>
    <property type="molecule type" value="Genomic_DNA"/>
</dbReference>
<proteinExistence type="predicted"/>
<evidence type="ECO:0000313" key="2">
    <source>
        <dbReference type="EMBL" id="RXT22629.1"/>
    </source>
</evidence>
<dbReference type="InterPro" id="IPR023198">
    <property type="entry name" value="PGP-like_dom2"/>
</dbReference>
<name>A0A4Q1TUP4_9LACO</name>
<organism evidence="2 4">
    <name type="scientific">Lacticaseibacillus chiayiensis</name>
    <dbReference type="NCBI Taxonomy" id="2100821"/>
    <lineage>
        <taxon>Bacteria</taxon>
        <taxon>Bacillati</taxon>
        <taxon>Bacillota</taxon>
        <taxon>Bacilli</taxon>
        <taxon>Lactobacillales</taxon>
        <taxon>Lactobacillaceae</taxon>
        <taxon>Lacticaseibacillus</taxon>
    </lineage>
</organism>
<dbReference type="Proteomes" id="UP000290475">
    <property type="component" value="Unassembled WGS sequence"/>
</dbReference>
<dbReference type="PANTHER" id="PTHR43316:SF9">
    <property type="entry name" value="ACID DEHALOGENASE, PUTATIVE (AFU_ORTHOLOGUE AFUA_6G14460)-RELATED"/>
    <property type="match status" value="1"/>
</dbReference>
<protein>
    <submittedName>
        <fullName evidence="3">HAD hydrolase-like protein</fullName>
    </submittedName>
    <submittedName>
        <fullName evidence="2">Haloacid dehalogenase</fullName>
    </submittedName>
</protein>
<dbReference type="RefSeq" id="WP_129302125.1">
    <property type="nucleotide sequence ID" value="NZ_CP074378.1"/>
</dbReference>
<dbReference type="Gene3D" id="1.10.150.240">
    <property type="entry name" value="Putative phosphatase, domain 2"/>
    <property type="match status" value="1"/>
</dbReference>
<dbReference type="Gene3D" id="3.40.50.1000">
    <property type="entry name" value="HAD superfamily/HAD-like"/>
    <property type="match status" value="1"/>
</dbReference>
<reference evidence="2 4" key="1">
    <citation type="submission" date="2017-01" db="EMBL/GenBank/DDBJ databases">
        <title>Lactobacillus chiayiensis sp. nov., a lactic acid bacterium isolated from compost.</title>
        <authorList>
            <person name="Huang C.-H."/>
        </authorList>
    </citation>
    <scope>NUCLEOTIDE SEQUENCE [LARGE SCALE GENOMIC DNA]</scope>
    <source>
        <strain evidence="4">chh01</strain>
        <strain evidence="2">Chh01</strain>
    </source>
</reference>
<dbReference type="SFLD" id="SFLDS00003">
    <property type="entry name" value="Haloacid_Dehalogenase"/>
    <property type="match status" value="1"/>
</dbReference>
<sequence length="226" mass="26317">MILTFDCYGTLLDTSPINQLLMQLARKCNRNSKTVISTYSSFEDRLMYGETIVPYETLIQRDLEYLDMIFATTSFFQKQAKFIVQAYHQLRPFPEVMFVLQQLKEQQHTLLLMSNASADIMADNAATLGHLFDDIFLPEQTGCYKPTLAFFQYVDHQIGHTAKQHVHIAKGFWWDIVPCTKMGWRKVWINRDHLNGMSRYQPYQVFSDLAPVPAYIDKLVTQDLRG</sequence>
<dbReference type="InterPro" id="IPR051540">
    <property type="entry name" value="S-2-haloacid_dehalogenase"/>
</dbReference>
<dbReference type="PANTHER" id="PTHR43316">
    <property type="entry name" value="HYDROLASE, HALOACID DELAHOGENASE-RELATED"/>
    <property type="match status" value="1"/>
</dbReference>
<evidence type="ECO:0000313" key="5">
    <source>
        <dbReference type="Proteomes" id="UP001164790"/>
    </source>
</evidence>
<dbReference type="GO" id="GO:0016787">
    <property type="term" value="F:hydrolase activity"/>
    <property type="evidence" value="ECO:0007669"/>
    <property type="project" value="UniProtKB-KW"/>
</dbReference>
<dbReference type="Proteomes" id="UP001164790">
    <property type="component" value="Chromosome"/>
</dbReference>
<dbReference type="Pfam" id="PF00702">
    <property type="entry name" value="Hydrolase"/>
    <property type="match status" value="1"/>
</dbReference>
<evidence type="ECO:0000313" key="3">
    <source>
        <dbReference type="EMBL" id="UYN55269.1"/>
    </source>
</evidence>
<gene>
    <name evidence="2" type="ORF">BVJ53_08950</name>
    <name evidence="3" type="ORF">OFW50_07035</name>
</gene>
<dbReference type="EMBL" id="MSSM01000021">
    <property type="protein sequence ID" value="RXT22629.1"/>
    <property type="molecule type" value="Genomic_DNA"/>
</dbReference>
<accession>A0A4Q1TUP4</accession>
<dbReference type="InterPro" id="IPR023214">
    <property type="entry name" value="HAD_sf"/>
</dbReference>
<keyword evidence="1" id="KW-0378">Hydrolase</keyword>
<keyword evidence="5" id="KW-1185">Reference proteome</keyword>
<dbReference type="SUPFAM" id="SSF56784">
    <property type="entry name" value="HAD-like"/>
    <property type="match status" value="1"/>
</dbReference>
<reference evidence="3" key="2">
    <citation type="submission" date="2022-10" db="EMBL/GenBank/DDBJ databases">
        <title>Comparative genomic analysis and in-vitro probiotic properties of the potential probiotic L. chiayiensis AACE 3.</title>
        <authorList>
            <person name="Kang X."/>
        </authorList>
    </citation>
    <scope>NUCLEOTIDE SEQUENCE</scope>
    <source>
        <strain evidence="3">AACE 3</strain>
    </source>
</reference>
<dbReference type="InterPro" id="IPR036412">
    <property type="entry name" value="HAD-like_sf"/>
</dbReference>